<dbReference type="InterPro" id="IPR022035">
    <property type="entry name" value="PCIF1_WW"/>
</dbReference>
<dbReference type="OrthoDB" id="193787at2759"/>
<evidence type="ECO:0000313" key="3">
    <source>
        <dbReference type="EMBL" id="KOO22723.1"/>
    </source>
</evidence>
<sequence>PAHLARELPSPPVVSSLAWSAAAQVIVSELLDARTGMITDWPVRYTSQRDCATSASSAASASIEGARLRAVRRLGEIFRVRCAVLGGKSWYAAYEHWLWAARAPSGVPASPAFVPVLPAVPSDAAQSELRAKLEAKGMAAATARKTCDDLALHAASMEQQLSAEASAASHGRWPNVVVRAERLAHVPGSTSAASAPISFTSASSLGGADAADAVRTSMICLTCAVPSGDADEVVAVEVTEAHLAKLRALWQLTQTSAAAASDTHFFEAAFAVLARLQALQGGHEQAGGMQAACPPPAFDVLRADFGVTMELFASPLNSRFPRFCSAAADVDAPFGSLGSFFHCSRLSGAFVANPPFESQTVHAMAQHMEALLSAADAAAGALTIVVIVPAWRELPGWQALANSPHRSCTLNLERAKHCYVDGGQHYGRRTAAGRLSALRLSNHETSVFFLQSARAAVEAPPTQAKQQRLARAFLAGLTPGTGQPDPEWVHPAPPSPPEP</sequence>
<proteinExistence type="predicted"/>
<organism evidence="3 4">
    <name type="scientific">Chrysochromulina tobinii</name>
    <dbReference type="NCBI Taxonomy" id="1460289"/>
    <lineage>
        <taxon>Eukaryota</taxon>
        <taxon>Haptista</taxon>
        <taxon>Haptophyta</taxon>
        <taxon>Prymnesiophyceae</taxon>
        <taxon>Prymnesiales</taxon>
        <taxon>Chrysochromulinaceae</taxon>
        <taxon>Chrysochromulina</taxon>
    </lineage>
</organism>
<protein>
    <recommendedName>
        <fullName evidence="2">PCIF1 WW domain-containing protein</fullName>
    </recommendedName>
</protein>
<dbReference type="GO" id="GO:0016422">
    <property type="term" value="F:mRNA (2'-O-methyladenosine-N6-)-methyltransferase activity"/>
    <property type="evidence" value="ECO:0007669"/>
    <property type="project" value="InterPro"/>
</dbReference>
<dbReference type="EMBL" id="JWZX01003256">
    <property type="protein sequence ID" value="KOO22723.1"/>
    <property type="molecule type" value="Genomic_DNA"/>
</dbReference>
<dbReference type="PANTHER" id="PTHR21727:SF0">
    <property type="entry name" value="MRNA (2'-O-METHYLADENOSINE-N(6)-)-METHYLTRANSFERASE"/>
    <property type="match status" value="1"/>
</dbReference>
<feature type="non-terminal residue" evidence="3">
    <location>
        <position position="1"/>
    </location>
</feature>
<evidence type="ECO:0000313" key="4">
    <source>
        <dbReference type="Proteomes" id="UP000037460"/>
    </source>
</evidence>
<feature type="region of interest" description="Disordered" evidence="1">
    <location>
        <begin position="475"/>
        <end position="499"/>
    </location>
</feature>
<name>A0A0M0J907_9EUKA</name>
<accession>A0A0M0J907</accession>
<dbReference type="InterPro" id="IPR039881">
    <property type="entry name" value="PCIF1-like"/>
</dbReference>
<feature type="domain" description="PCIF1 WW" evidence="2">
    <location>
        <begin position="245"/>
        <end position="422"/>
    </location>
</feature>
<reference evidence="4" key="1">
    <citation type="journal article" date="2015" name="PLoS Genet.">
        <title>Genome Sequence and Transcriptome Analyses of Chrysochromulina tobin: Metabolic Tools for Enhanced Algal Fitness in the Prominent Order Prymnesiales (Haptophyceae).</title>
        <authorList>
            <person name="Hovde B.T."/>
            <person name="Deodato C.R."/>
            <person name="Hunsperger H.M."/>
            <person name="Ryken S.A."/>
            <person name="Yost W."/>
            <person name="Jha R.K."/>
            <person name="Patterson J."/>
            <person name="Monnat R.J. Jr."/>
            <person name="Barlow S.B."/>
            <person name="Starkenburg S.R."/>
            <person name="Cattolico R.A."/>
        </authorList>
    </citation>
    <scope>NUCLEOTIDE SEQUENCE</scope>
    <source>
        <strain evidence="4">CCMP291</strain>
    </source>
</reference>
<dbReference type="AlphaFoldDB" id="A0A0M0J907"/>
<evidence type="ECO:0000256" key="1">
    <source>
        <dbReference type="SAM" id="MobiDB-lite"/>
    </source>
</evidence>
<keyword evidence="4" id="KW-1185">Reference proteome</keyword>
<dbReference type="PANTHER" id="PTHR21727">
    <property type="entry name" value="PHOSPHORYLATED CTD INTERACTING FACTOR 1"/>
    <property type="match status" value="1"/>
</dbReference>
<dbReference type="Pfam" id="PF12237">
    <property type="entry name" value="PCIF1_WW"/>
    <property type="match status" value="1"/>
</dbReference>
<dbReference type="GO" id="GO:0099122">
    <property type="term" value="F:RNA polymerase II C-terminal domain binding"/>
    <property type="evidence" value="ECO:0007669"/>
    <property type="project" value="InterPro"/>
</dbReference>
<dbReference type="Proteomes" id="UP000037460">
    <property type="component" value="Unassembled WGS sequence"/>
</dbReference>
<comment type="caution">
    <text evidence="3">The sequence shown here is derived from an EMBL/GenBank/DDBJ whole genome shotgun (WGS) entry which is preliminary data.</text>
</comment>
<evidence type="ECO:0000259" key="2">
    <source>
        <dbReference type="Pfam" id="PF12237"/>
    </source>
</evidence>
<gene>
    <name evidence="3" type="ORF">Ctob_008299</name>
</gene>